<evidence type="ECO:0000259" key="9">
    <source>
        <dbReference type="PROSITE" id="PS50118"/>
    </source>
</evidence>
<feature type="region of interest" description="Disordered" evidence="8">
    <location>
        <begin position="2092"/>
        <end position="2141"/>
    </location>
</feature>
<dbReference type="Pfam" id="PF16090">
    <property type="entry name" value="DUF4819"/>
    <property type="match status" value="1"/>
</dbReference>
<dbReference type="Gene3D" id="1.10.30.10">
    <property type="entry name" value="High mobility group box domain"/>
    <property type="match status" value="1"/>
</dbReference>
<feature type="compositionally biased region" description="Basic and acidic residues" evidence="8">
    <location>
        <begin position="684"/>
        <end position="708"/>
    </location>
</feature>
<sequence>MVNSFIVGNVQVEPCVRALFPLNNGVSSALNGTEWISPILIKSTSCLSRVWHWICLKQLEDAEMNRRSESRHKKAGGVAPKSVAPSARTTRSRKRNATVESVEDKNDARSPLSSTETKKTDSDANETIAVTKQVSNVTTTNSQNTVSERISPQIQYDNKLSSMEPSASNSVQEHRTSPSPPKLECIQTAVVVSHSVEPQFPNLTDNSSIKDENLTLLAKQVPKKRKFNPSEMEGMMAVEVSKPFEPSSVITRTISQTSNMQTSPPQLPFLSPNGVDIDLKDWKGQRVLAKYNVIYLPGVIKELKNGCDIVILFDNQSTKCILDVLGNGRYDVISDHSPSPGQVKIGTSVCVRVNQDENVFVVGEVVSVSPKPSFKVKLEHTSEYGPVGSTIWVSRANLRLLLPPWWEELDMDPQQSLPSTPVPPQLSVSSQSSSQLIESSENLAWRTLGTPIEHPTMPTSAFTQVITNHQNYPDVLVESELPGTLVQPIRIPTAGSDMYSASPSPSRMQVIPVPNTFASASSEQLVHEAVINKKELRNPHFDEESSDDELKKEDIKFDPDYFTYPYQRPSALSQGSLTPRSQSRKSETVLSRASTDSSECLGTSRSPAMMNTKYKKGDIVSTPNGIRKKFNGKQWRRLCSKEGCTKESQRRGFCSRHLSLRGKTIRPPSLSFPGRRKGTFKDSATGRELEWEESSHDSESNPVFSERDRVQGRFDREETEAANMLVSLGNSRSATPAFSPNNTPNPISPRTFQTPNSHFTPIGHPQRSPTVNQQPAQWTISPQDTRTLTGASEIISNNYPSSVTNTVYHPGAIRTEVIQHPVTIQELNVQPETRASVLQFSTNQSDSSVIQAANQCPVLLRDTQSNVMENHKQEVIMKASKDGIVTFSQESVAEVMSNLEVATPHRLHDSQTVLLFKKLVRNEPSQYVNEEPTVITSSPSTNYPLNYMVQNSVQDDSLQEYTKYVPGDVRLQNMTDKDSKVDCLQPLTPIQLLPVMPIPNSPEKKDVSPDNGKNTSAWSDARPIPVFPWHSLVPFLTTNSSVNSNSESKPSVDSAAKEPAPPEPEEGDDDVFVTNDNLPLDIIDPTDKRRTQSLSALPKDELKSPKKPANREKDHIRRPMNAFMIFSKRHRALVHQRHPNQDNRTVSKILGEWWYALEPERKQKYHDLAYEVKEAHFKAYPNWKWCSRDRKKSSTSSAPKDNQKPIGNDEPSIPSMPLAEKVSISDDLLLNYNDTTTCKKSIDGHLKISKNSVFEKRPRSRSLSQLPDPWHASLLTKEDTKENLSINDKENKIGLPCVEPDNASGFKEKLKKRTNVGKNLNGSNPRIDSDTSDDERMVICEEETGSVSEKPSLSLEEPPIDLKCKEKVTESDTESQSDDESLIENKAFPQQRFSPVMKHSSSIEVTHRPKPIKAHPSTSQIPFSISSSNSNNSNNPLSSPGNGHFHRPLPTASNFQPTGAVFKDVHSPKVHAPDAFTAFSVEHQKPSIIVTSEQGVNDRISETLDTPSLISKSPSVKENTNSDPQPLHNQKSPALDQTPITRSGDISKPRVQKTVQKLSRGSALPPLLTIPSVNLNTTTNAVQTTLTKSISPQTPNVSRNLQSLQIPNSTIPVQTDKSKVQISPISASLIQTSQGFLVSNGSLAATHYSMAILSPPISKNSASSPRVSPALNSPEYLTATLKNLVIPASKQNGIPSTPQTPSTPVSQMASTTVLANLVLKTSAQMPSQSLLSSPTSPGQLHLSPQFISRSGTQVQYLFPSLTLQSSNMKGMVQMAVPAQGSIQLGTPTTHASGVPPSLTGTNTKYIANGHGNSLTSNKGSNACVQGVIVNKQTSGHPVGTSQVLTITPAVSPVVENSRLHLTTVAQTYTLTTPPASASTQRLILPSTRRQATSPGSPAVATHPVSLISSDLSPSVPGTLIQLQQCMAVTSQKEPTSYVTMNQVKPSSVTLVASASPAVSPRTSISTSRSPHNRSQSPQFYAGIMDIKSGALSTTPVSLTPNSKGDLTFSAHTFHPKPQKVKATVANVPLATSVVDSEGASKPDSKDNDGSQLDNSKPQRSCKGKRYKELVAEGGIRAKKKPPKLGIISEISQTAESQGANESSEIASNFSGPQLSSLPVTTDSAVPATVDDVGSEPVSASSPKVCFVLAPTPAQLGRAPGQLNQRRSSESQDAATKAVVEEDSEQNSADEKQAVGDGSQQEPLSPKKANMKRVADDGMDKVLEQVDFEARFASLPQFNPEESPSASAASLPNSPRAFVNSYRKKRRLSTAQDQDDAESAKSPCKPKGQSSSSEAGTPKTPKSAAVFEGNKFFGPNFTIEDFVESECSSTHSPRTPKTPNDSDKGMSSQRRILDQRRSLVMQLLKDVGLFPTAQATAQFQHNHQEAFPTKNTLQLKIREVRQKLMAQSAGTPQPPTTPTATSSTTNSSINTTNTRPETTEGSSHSNTWSQQQFLVPGPVGTNSKLRPISSNDGAKNSCYLQDKHQESRTEATVSSSEQS</sequence>
<feature type="compositionally biased region" description="Acidic residues" evidence="8">
    <location>
        <begin position="1371"/>
        <end position="1382"/>
    </location>
</feature>
<protein>
    <submittedName>
        <fullName evidence="10">Protein capicua homolog</fullName>
    </submittedName>
</protein>
<reference evidence="10" key="1">
    <citation type="submission" date="2020-08" db="EMBL/GenBank/DDBJ databases">
        <title>Multicomponent nature underlies the extraordinary mechanical properties of spider dragline silk.</title>
        <authorList>
            <person name="Kono N."/>
            <person name="Nakamura H."/>
            <person name="Mori M."/>
            <person name="Yoshida Y."/>
            <person name="Ohtoshi R."/>
            <person name="Malay A.D."/>
            <person name="Moran D.A.P."/>
            <person name="Tomita M."/>
            <person name="Numata K."/>
            <person name="Arakawa K."/>
        </authorList>
    </citation>
    <scope>NUCLEOTIDE SEQUENCE</scope>
</reference>
<dbReference type="PANTHER" id="PTHR13059:SF13">
    <property type="entry name" value="PROTEIN CAPICUA HOMOLOG"/>
    <property type="match status" value="1"/>
</dbReference>
<dbReference type="InterPro" id="IPR009071">
    <property type="entry name" value="HMG_box_dom"/>
</dbReference>
<evidence type="ECO:0000256" key="8">
    <source>
        <dbReference type="SAM" id="MobiDB-lite"/>
    </source>
</evidence>
<comment type="caution">
    <text evidence="10">The sequence shown here is derived from an EMBL/GenBank/DDBJ whole genome shotgun (WGS) entry which is preliminary data.</text>
</comment>
<evidence type="ECO:0000313" key="11">
    <source>
        <dbReference type="Proteomes" id="UP000887013"/>
    </source>
</evidence>
<feature type="region of interest" description="Disordered" evidence="8">
    <location>
        <begin position="2236"/>
        <end position="2302"/>
    </location>
</feature>
<proteinExistence type="predicted"/>
<evidence type="ECO:0000256" key="6">
    <source>
        <dbReference type="ARBA" id="ARBA00023242"/>
    </source>
</evidence>
<dbReference type="GO" id="GO:0005634">
    <property type="term" value="C:nucleus"/>
    <property type="evidence" value="ECO:0007669"/>
    <property type="project" value="UniProtKB-UniRule"/>
</dbReference>
<feature type="compositionally biased region" description="Polar residues" evidence="8">
    <location>
        <begin position="2161"/>
        <end position="2173"/>
    </location>
</feature>
<feature type="compositionally biased region" description="Polar residues" evidence="8">
    <location>
        <begin position="570"/>
        <end position="581"/>
    </location>
</feature>
<feature type="region of interest" description="Disordered" evidence="8">
    <location>
        <begin position="67"/>
        <end position="180"/>
    </location>
</feature>
<evidence type="ECO:0000256" key="5">
    <source>
        <dbReference type="ARBA" id="ARBA00023163"/>
    </source>
</evidence>
<feature type="compositionally biased region" description="Polar residues" evidence="8">
    <location>
        <begin position="2092"/>
        <end position="2123"/>
    </location>
</feature>
<accession>A0A8X6TPR4</accession>
<name>A0A8X6TPR4_NEPPI</name>
<feature type="compositionally biased region" description="Polar residues" evidence="8">
    <location>
        <begin position="588"/>
        <end position="606"/>
    </location>
</feature>
<feature type="region of interest" description="Disordered" evidence="8">
    <location>
        <begin position="994"/>
        <end position="1020"/>
    </location>
</feature>
<feature type="compositionally biased region" description="Basic and acidic residues" evidence="8">
    <location>
        <begin position="1360"/>
        <end position="1370"/>
    </location>
</feature>
<evidence type="ECO:0000256" key="7">
    <source>
        <dbReference type="PROSITE-ProRule" id="PRU00267"/>
    </source>
</evidence>
<organism evidence="10 11">
    <name type="scientific">Nephila pilipes</name>
    <name type="common">Giant wood spider</name>
    <name type="synonym">Nephila maculata</name>
    <dbReference type="NCBI Taxonomy" id="299642"/>
    <lineage>
        <taxon>Eukaryota</taxon>
        <taxon>Metazoa</taxon>
        <taxon>Ecdysozoa</taxon>
        <taxon>Arthropoda</taxon>
        <taxon>Chelicerata</taxon>
        <taxon>Arachnida</taxon>
        <taxon>Araneae</taxon>
        <taxon>Araneomorphae</taxon>
        <taxon>Entelegynae</taxon>
        <taxon>Araneoidea</taxon>
        <taxon>Nephilidae</taxon>
        <taxon>Nephila</taxon>
    </lineage>
</organism>
<dbReference type="InterPro" id="IPR052412">
    <property type="entry name" value="CC-Dev_Transcription_Reg"/>
</dbReference>
<feature type="compositionally biased region" description="Basic and acidic residues" evidence="8">
    <location>
        <begin position="2038"/>
        <end position="2048"/>
    </location>
</feature>
<feature type="compositionally biased region" description="Low complexity" evidence="8">
    <location>
        <begin position="2417"/>
        <end position="2433"/>
    </location>
</feature>
<dbReference type="Pfam" id="PF25981">
    <property type="entry name" value="HTH_Cic_C"/>
    <property type="match status" value="1"/>
</dbReference>
<evidence type="ECO:0000256" key="2">
    <source>
        <dbReference type="ARBA" id="ARBA00022553"/>
    </source>
</evidence>
<feature type="region of interest" description="Disordered" evidence="8">
    <location>
        <begin position="568"/>
        <end position="609"/>
    </location>
</feature>
<dbReference type="Pfam" id="PF00505">
    <property type="entry name" value="HMG_box"/>
    <property type="match status" value="1"/>
</dbReference>
<dbReference type="PROSITE" id="PS50118">
    <property type="entry name" value="HMG_BOX_2"/>
    <property type="match status" value="1"/>
</dbReference>
<evidence type="ECO:0000256" key="4">
    <source>
        <dbReference type="ARBA" id="ARBA00023125"/>
    </source>
</evidence>
<dbReference type="GO" id="GO:0000977">
    <property type="term" value="F:RNA polymerase II transcription regulatory region sequence-specific DNA binding"/>
    <property type="evidence" value="ECO:0007669"/>
    <property type="project" value="TreeGrafter"/>
</dbReference>
<feature type="compositionally biased region" description="Polar residues" evidence="8">
    <location>
        <begin position="2434"/>
        <end position="2452"/>
    </location>
</feature>
<keyword evidence="4 7" id="KW-0238">DNA-binding</keyword>
<feature type="compositionally biased region" description="Basic and acidic residues" evidence="8">
    <location>
        <begin position="1098"/>
        <end position="1117"/>
    </location>
</feature>
<feature type="region of interest" description="Disordered" evidence="8">
    <location>
        <begin position="2323"/>
        <end position="2348"/>
    </location>
</feature>
<keyword evidence="11" id="KW-1185">Reference proteome</keyword>
<dbReference type="EMBL" id="BMAW01063989">
    <property type="protein sequence ID" value="GFT42842.1"/>
    <property type="molecule type" value="Genomic_DNA"/>
</dbReference>
<feature type="compositionally biased region" description="Low complexity" evidence="8">
    <location>
        <begin position="1416"/>
        <end position="1442"/>
    </location>
</feature>
<dbReference type="GO" id="GO:0000981">
    <property type="term" value="F:DNA-binding transcription factor activity, RNA polymerase II-specific"/>
    <property type="evidence" value="ECO:0007669"/>
    <property type="project" value="TreeGrafter"/>
</dbReference>
<feature type="compositionally biased region" description="Polar residues" evidence="8">
    <location>
        <begin position="2049"/>
        <end position="2058"/>
    </location>
</feature>
<feature type="compositionally biased region" description="Low complexity" evidence="8">
    <location>
        <begin position="133"/>
        <end position="147"/>
    </location>
</feature>
<evidence type="ECO:0000256" key="3">
    <source>
        <dbReference type="ARBA" id="ARBA00023015"/>
    </source>
</evidence>
<feature type="compositionally biased region" description="Polar residues" evidence="8">
    <location>
        <begin position="2325"/>
        <end position="2348"/>
    </location>
</feature>
<dbReference type="InterPro" id="IPR058607">
    <property type="entry name" value="HMG-box_Cic-like"/>
</dbReference>
<feature type="region of interest" description="Disordered" evidence="8">
    <location>
        <begin position="1189"/>
        <end position="1216"/>
    </location>
</feature>
<feature type="DNA-binding region" description="HMG box" evidence="7">
    <location>
        <begin position="1116"/>
        <end position="1184"/>
    </location>
</feature>
<keyword evidence="3" id="KW-0805">Transcription regulation</keyword>
<keyword evidence="2" id="KW-0597">Phosphoprotein</keyword>
<feature type="domain" description="HMG box" evidence="9">
    <location>
        <begin position="1116"/>
        <end position="1184"/>
    </location>
</feature>
<gene>
    <name evidence="10" type="primary">Cic</name>
    <name evidence="10" type="ORF">NPIL_658411</name>
</gene>
<feature type="region of interest" description="Disordered" evidence="8">
    <location>
        <begin position="1039"/>
        <end position="1117"/>
    </location>
</feature>
<dbReference type="InterPro" id="IPR036910">
    <property type="entry name" value="HMG_box_dom_sf"/>
</dbReference>
<dbReference type="PANTHER" id="PTHR13059">
    <property type="entry name" value="HMG-BOX TRANSCRIPTION FACTOR BBX"/>
    <property type="match status" value="1"/>
</dbReference>
<feature type="compositionally biased region" description="Polar residues" evidence="8">
    <location>
        <begin position="2459"/>
        <end position="2473"/>
    </location>
</feature>
<dbReference type="InterPro" id="IPR032147">
    <property type="entry name" value="Cic_dom"/>
</dbReference>
<feature type="compositionally biased region" description="Polar residues" evidence="8">
    <location>
        <begin position="1316"/>
        <end position="1326"/>
    </location>
</feature>
<feature type="region of interest" description="Disordered" evidence="8">
    <location>
        <begin position="2033"/>
        <end position="2063"/>
    </location>
</feature>
<feature type="region of interest" description="Disordered" evidence="8">
    <location>
        <begin position="2404"/>
        <end position="2498"/>
    </location>
</feature>
<feature type="region of interest" description="Disordered" evidence="8">
    <location>
        <begin position="2154"/>
        <end position="2217"/>
    </location>
</feature>
<evidence type="ECO:0000313" key="10">
    <source>
        <dbReference type="EMBL" id="GFT42842.1"/>
    </source>
</evidence>
<keyword evidence="1" id="KW-0678">Repressor</keyword>
<feature type="region of interest" description="Disordered" evidence="8">
    <location>
        <begin position="1314"/>
        <end position="1449"/>
    </location>
</feature>
<feature type="compositionally biased region" description="Polar residues" evidence="8">
    <location>
        <begin position="2489"/>
        <end position="2498"/>
    </location>
</feature>
<dbReference type="FunFam" id="1.10.30.10:FF:000010">
    <property type="entry name" value="Capicua transcriptional repressor b"/>
    <property type="match status" value="1"/>
</dbReference>
<dbReference type="SMART" id="SM00398">
    <property type="entry name" value="HMG"/>
    <property type="match status" value="1"/>
</dbReference>
<dbReference type="InterPro" id="IPR058606">
    <property type="entry name" value="HTH_Cic_C"/>
</dbReference>
<feature type="compositionally biased region" description="Polar residues" evidence="8">
    <location>
        <begin position="148"/>
        <end position="171"/>
    </location>
</feature>
<dbReference type="Proteomes" id="UP000887013">
    <property type="component" value="Unassembled WGS sequence"/>
</dbReference>
<evidence type="ECO:0000256" key="1">
    <source>
        <dbReference type="ARBA" id="ARBA00022491"/>
    </source>
</evidence>
<dbReference type="CDD" id="cd21990">
    <property type="entry name" value="HMG-box_CIC-like"/>
    <property type="match status" value="1"/>
</dbReference>
<feature type="compositionally biased region" description="Low complexity" evidence="8">
    <location>
        <begin position="1039"/>
        <end position="1051"/>
    </location>
</feature>
<feature type="compositionally biased region" description="Low complexity" evidence="8">
    <location>
        <begin position="2238"/>
        <end position="2256"/>
    </location>
</feature>
<feature type="region of interest" description="Disordered" evidence="8">
    <location>
        <begin position="1501"/>
        <end position="1550"/>
    </location>
</feature>
<feature type="compositionally biased region" description="Polar residues" evidence="8">
    <location>
        <begin position="1503"/>
        <end position="1532"/>
    </location>
</feature>
<keyword evidence="5" id="KW-0804">Transcription</keyword>
<dbReference type="OrthoDB" id="6511689at2759"/>
<feature type="compositionally biased region" description="Low complexity" evidence="8">
    <location>
        <begin position="1959"/>
        <end position="1969"/>
    </location>
</feature>
<feature type="region of interest" description="Disordered" evidence="8">
    <location>
        <begin position="665"/>
        <end position="708"/>
    </location>
</feature>
<dbReference type="SUPFAM" id="SSF47095">
    <property type="entry name" value="HMG-box"/>
    <property type="match status" value="1"/>
</dbReference>
<keyword evidence="6 7" id="KW-0539">Nucleus</keyword>
<feature type="region of interest" description="Disordered" evidence="8">
    <location>
        <begin position="1952"/>
        <end position="1975"/>
    </location>
</feature>